<dbReference type="AlphaFoldDB" id="A0A1I8GNU5"/>
<proteinExistence type="predicted"/>
<evidence type="ECO:0000259" key="1">
    <source>
        <dbReference type="Pfam" id="PF07699"/>
    </source>
</evidence>
<keyword evidence="2" id="KW-1185">Reference proteome</keyword>
<accession>A0A1I8GNU5</accession>
<evidence type="ECO:0000313" key="3">
    <source>
        <dbReference type="WBParaSite" id="maker-uti_cns_0002478-snap-gene-0.23-mRNA-1"/>
    </source>
</evidence>
<dbReference type="InterPro" id="IPR011641">
    <property type="entry name" value="Tyr-kin_ephrin_A/B_rcpt-like"/>
</dbReference>
<dbReference type="SMART" id="SM01411">
    <property type="entry name" value="Ephrin_rec_like"/>
    <property type="match status" value="1"/>
</dbReference>
<dbReference type="Gene3D" id="2.10.50.10">
    <property type="entry name" value="Tumor Necrosis Factor Receptor, subunit A, domain 2"/>
    <property type="match status" value="1"/>
</dbReference>
<dbReference type="WBParaSite" id="maker-uti_cns_0002478-snap-gene-0.23-mRNA-1">
    <property type="protein sequence ID" value="maker-uti_cns_0002478-snap-gene-0.23-mRNA-1"/>
    <property type="gene ID" value="maker-uti_cns_0002478-snap-gene-0.23"/>
</dbReference>
<name>A0A1I8GNU5_9PLAT</name>
<protein>
    <submittedName>
        <fullName evidence="3">Ephrin_rec_like domain-containing protein</fullName>
    </submittedName>
</protein>
<dbReference type="Pfam" id="PF07699">
    <property type="entry name" value="Ephrin_rec_like"/>
    <property type="match status" value="1"/>
</dbReference>
<dbReference type="SUPFAM" id="SSF57184">
    <property type="entry name" value="Growth factor receptor domain"/>
    <property type="match status" value="1"/>
</dbReference>
<evidence type="ECO:0000313" key="2">
    <source>
        <dbReference type="Proteomes" id="UP000095280"/>
    </source>
</evidence>
<sequence length="172" mass="18554">GSFSLGNAANCTLCPAGTFSFNPGSSECSKCPAGNYASESGSQKRHDCDLNFALRHRIGMAHCDLCPDSGTTFGTGKCHPKLPMKWDASFDKCERTVDNDVSTYGAINFGSRYGAGGPDKLSYLQYRLDKAATYSLYDCFGADIKYLVIAETESSNYAHNIAEVGVYAYIAE</sequence>
<dbReference type="Proteomes" id="UP000095280">
    <property type="component" value="Unplaced"/>
</dbReference>
<reference evidence="3" key="1">
    <citation type="submission" date="2016-11" db="UniProtKB">
        <authorList>
            <consortium name="WormBaseParasite"/>
        </authorList>
    </citation>
    <scope>IDENTIFICATION</scope>
</reference>
<dbReference type="InterPro" id="IPR009030">
    <property type="entry name" value="Growth_fac_rcpt_cys_sf"/>
</dbReference>
<feature type="domain" description="Tyrosine-protein kinase ephrin type A/B receptor-like" evidence="1">
    <location>
        <begin position="1"/>
        <end position="48"/>
    </location>
</feature>
<organism evidence="2 3">
    <name type="scientific">Macrostomum lignano</name>
    <dbReference type="NCBI Taxonomy" id="282301"/>
    <lineage>
        <taxon>Eukaryota</taxon>
        <taxon>Metazoa</taxon>
        <taxon>Spiralia</taxon>
        <taxon>Lophotrochozoa</taxon>
        <taxon>Platyhelminthes</taxon>
        <taxon>Rhabditophora</taxon>
        <taxon>Macrostomorpha</taxon>
        <taxon>Macrostomida</taxon>
        <taxon>Macrostomidae</taxon>
        <taxon>Macrostomum</taxon>
    </lineage>
</organism>